<evidence type="ECO:0000256" key="3">
    <source>
        <dbReference type="ARBA" id="ARBA00022691"/>
    </source>
</evidence>
<organism evidence="7 8">
    <name type="scientific">Blastocystis sp. subtype 1 (strain ATCC 50177 / NandII)</name>
    <dbReference type="NCBI Taxonomy" id="478820"/>
    <lineage>
        <taxon>Eukaryota</taxon>
        <taxon>Sar</taxon>
        <taxon>Stramenopiles</taxon>
        <taxon>Bigyra</taxon>
        <taxon>Opalozoa</taxon>
        <taxon>Opalinata</taxon>
        <taxon>Blastocystidae</taxon>
        <taxon>Blastocystis</taxon>
    </lineage>
</organism>
<dbReference type="AlphaFoldDB" id="A0A196SJY0"/>
<dbReference type="Pfam" id="PF19633">
    <property type="entry name" value="SDG2_C"/>
    <property type="match status" value="2"/>
</dbReference>
<dbReference type="PROSITE" id="PS50868">
    <property type="entry name" value="POST_SET"/>
    <property type="match status" value="1"/>
</dbReference>
<dbReference type="InterPro" id="IPR046341">
    <property type="entry name" value="SET_dom_sf"/>
</dbReference>
<dbReference type="InterPro" id="IPR045606">
    <property type="entry name" value="ATXR3_C"/>
</dbReference>
<feature type="region of interest" description="Disordered" evidence="4">
    <location>
        <begin position="1"/>
        <end position="24"/>
    </location>
</feature>
<evidence type="ECO:0008006" key="9">
    <source>
        <dbReference type="Google" id="ProtNLM"/>
    </source>
</evidence>
<feature type="compositionally biased region" description="Basic residues" evidence="4">
    <location>
        <begin position="13"/>
        <end position="24"/>
    </location>
</feature>
<feature type="domain" description="SET" evidence="5">
    <location>
        <begin position="427"/>
        <end position="563"/>
    </location>
</feature>
<dbReference type="STRING" id="478820.A0A196SJY0"/>
<keyword evidence="1" id="KW-0489">Methyltransferase</keyword>
<dbReference type="Pfam" id="PF00856">
    <property type="entry name" value="SET"/>
    <property type="match status" value="1"/>
</dbReference>
<protein>
    <recommendedName>
        <fullName evidence="9">SET domain-containing protein</fullName>
    </recommendedName>
</protein>
<dbReference type="PANTHER" id="PTHR46655">
    <property type="entry name" value="HISTONE-LYSINE N-METHYLTRANSFERASE ATXR3"/>
    <property type="match status" value="1"/>
</dbReference>
<comment type="caution">
    <text evidence="7">The sequence shown here is derived from an EMBL/GenBank/DDBJ whole genome shotgun (WGS) entry which is preliminary data.</text>
</comment>
<dbReference type="OrthoDB" id="204301at2759"/>
<evidence type="ECO:0000313" key="8">
    <source>
        <dbReference type="Proteomes" id="UP000078348"/>
    </source>
</evidence>
<proteinExistence type="predicted"/>
<gene>
    <name evidence="7" type="ORF">AV274_2054</name>
</gene>
<dbReference type="EMBL" id="LXWW01000093">
    <property type="protein sequence ID" value="OAO16229.1"/>
    <property type="molecule type" value="Genomic_DNA"/>
</dbReference>
<keyword evidence="2" id="KW-0808">Transferase</keyword>
<name>A0A196SJY0_BLAHN</name>
<evidence type="ECO:0000259" key="6">
    <source>
        <dbReference type="PROSITE" id="PS50868"/>
    </source>
</evidence>
<evidence type="ECO:0000313" key="7">
    <source>
        <dbReference type="EMBL" id="OAO16229.1"/>
    </source>
</evidence>
<evidence type="ECO:0000256" key="2">
    <source>
        <dbReference type="ARBA" id="ARBA00022679"/>
    </source>
</evidence>
<dbReference type="PROSITE" id="PS50280">
    <property type="entry name" value="SET"/>
    <property type="match status" value="1"/>
</dbReference>
<dbReference type="GO" id="GO:0008168">
    <property type="term" value="F:methyltransferase activity"/>
    <property type="evidence" value="ECO:0007669"/>
    <property type="project" value="UniProtKB-KW"/>
</dbReference>
<dbReference type="Gene3D" id="2.170.270.10">
    <property type="entry name" value="SET domain"/>
    <property type="match status" value="1"/>
</dbReference>
<dbReference type="PANTHER" id="PTHR46655:SF1">
    <property type="entry name" value="HISTONE-LYSINE N-METHYLTRANSFERASE ATXR3"/>
    <property type="match status" value="1"/>
</dbReference>
<evidence type="ECO:0000256" key="1">
    <source>
        <dbReference type="ARBA" id="ARBA00022603"/>
    </source>
</evidence>
<sequence>MRDEDYSPTAKKKDVKKYLKRKQARKREKMMQELYSLVTMTGGDPDQRYTWKAKSEELGERIEVQKAILYETVSSGRTSLKDAEQLLVDDFLAMLANNEFLTDSYSQFMKHYEFVKNDFGEHQVVKGAMFNLVPVKDKESITALIQELISFMPKRAGMDEDLYINERGVFLYLNTSHASPELQSLVQTAFSTLAQYRHQLIGVDRIKVLINGDNEAYNFTPHPAPYAARSYVTIRDYIPTDCIDERSQSEVMKKMENNSGISCNCREECQRAVLNHITWQFESSCPCAAANHSCSPDCYCRRADAPVLASLVTSVGPYAEDCAERKPARECHNQIGDFDSLAVGKDLVIRDSWGIDSYTRHLIQMILDSLSYRGAIVDAFIQRCLFPALSALPSNRASDMRNALVFLIAHQIALPLACAILQAFMDVGPEHFRVHPKGKGVACAKKEGISANSIICKYLGEVYPAWYWFEKQDVLKGKLRELGLEHCLPEFYNIVLERPMASPGGYDVLYVEPIFKGNFGSRLSHSCQPNCATTTVTINGRLSIVLVALRDIKYGEELTFDYSCVSESKEEFKKATCLCGSLGCRGSFVYYADDDSFMQVMKKVNPFLRRTAVLLDAGQRELTEEDVQFLHNNGIKECLLSGCPCWLVKWCSFVVHYMKYEEEKLPAELKDLHDPAGNRLYDSPQALRNEAKGVYSSRLQNLAATLDRAKYFLRHQTPPYEPCLRELTEEEAVAFLWDGPHGVVREVCQTGLEKETDVDALELLTRVREKLRAGTVRGLGRVRQQLRALRDAFAALSEAKKQPHFLALADLLTLYLCTRTWVAATEYRSFRSDPVPIHTCDIPCSCSCTYRIHEGQPLDEDELTMHYDSPPSQAPAVSHNHYYLGEEAVASAEEARWSALSEEARLEESNRVICARQKLYGNAFLWYQLAFWYEQESCDPATVLRSERRGCLQLPNVDYCFQNANHIQYYYTAELRGRIIDQMENHTFTSWPSNIMSCWSFSGAKKPFGSPMFDAIRGDWEGLKEAVQYMKKFPFQQSGVKQVCV</sequence>
<dbReference type="SUPFAM" id="SSF82199">
    <property type="entry name" value="SET domain"/>
    <property type="match status" value="1"/>
</dbReference>
<dbReference type="SMART" id="SM00317">
    <property type="entry name" value="SET"/>
    <property type="match status" value="1"/>
</dbReference>
<keyword evidence="8" id="KW-1185">Reference proteome</keyword>
<dbReference type="InterPro" id="IPR003616">
    <property type="entry name" value="Post-SET_dom"/>
</dbReference>
<evidence type="ECO:0000256" key="4">
    <source>
        <dbReference type="SAM" id="MobiDB-lite"/>
    </source>
</evidence>
<feature type="domain" description="Post-SET" evidence="6">
    <location>
        <begin position="573"/>
        <end position="589"/>
    </location>
</feature>
<dbReference type="GO" id="GO:0032259">
    <property type="term" value="P:methylation"/>
    <property type="evidence" value="ECO:0007669"/>
    <property type="project" value="UniProtKB-KW"/>
</dbReference>
<keyword evidence="3" id="KW-0949">S-adenosyl-L-methionine</keyword>
<dbReference type="InterPro" id="IPR001214">
    <property type="entry name" value="SET_dom"/>
</dbReference>
<dbReference type="Proteomes" id="UP000078348">
    <property type="component" value="Unassembled WGS sequence"/>
</dbReference>
<reference evidence="7 8" key="1">
    <citation type="submission" date="2016-05" db="EMBL/GenBank/DDBJ databases">
        <title>Nuclear genome of Blastocystis sp. subtype 1 NandII.</title>
        <authorList>
            <person name="Gentekaki E."/>
            <person name="Curtis B."/>
            <person name="Stairs C."/>
            <person name="Eme L."/>
            <person name="Herman E."/>
            <person name="Klimes V."/>
            <person name="Arias M.C."/>
            <person name="Elias M."/>
            <person name="Hilliou F."/>
            <person name="Klute M."/>
            <person name="Malik S.-B."/>
            <person name="Pightling A."/>
            <person name="Rachubinski R."/>
            <person name="Salas D."/>
            <person name="Schlacht A."/>
            <person name="Suga H."/>
            <person name="Archibald J."/>
            <person name="Ball S.G."/>
            <person name="Clark G."/>
            <person name="Dacks J."/>
            <person name="Van Der Giezen M."/>
            <person name="Tsaousis A."/>
            <person name="Roger A."/>
        </authorList>
    </citation>
    <scope>NUCLEOTIDE SEQUENCE [LARGE SCALE GENOMIC DNA]</scope>
    <source>
        <strain evidence="8">ATCC 50177 / NandII</strain>
    </source>
</reference>
<accession>A0A196SJY0</accession>
<evidence type="ECO:0000259" key="5">
    <source>
        <dbReference type="PROSITE" id="PS50280"/>
    </source>
</evidence>